<dbReference type="RefSeq" id="WP_376991781.1">
    <property type="nucleotide sequence ID" value="NZ_BAABLL010000012.1"/>
</dbReference>
<dbReference type="NCBIfam" id="NF008453">
    <property type="entry name" value="PRK11308.1"/>
    <property type="match status" value="2"/>
</dbReference>
<feature type="domain" description="ABC transporter" evidence="10">
    <location>
        <begin position="297"/>
        <end position="542"/>
    </location>
</feature>
<evidence type="ECO:0000256" key="9">
    <source>
        <dbReference type="ARBA" id="ARBA00023136"/>
    </source>
</evidence>
<comment type="similarity">
    <text evidence="2">Belongs to the ABC transporter superfamily.</text>
</comment>
<proteinExistence type="inferred from homology"/>
<evidence type="ECO:0000256" key="5">
    <source>
        <dbReference type="ARBA" id="ARBA00022519"/>
    </source>
</evidence>
<dbReference type="InterPro" id="IPR027417">
    <property type="entry name" value="P-loop_NTPase"/>
</dbReference>
<evidence type="ECO:0000313" key="11">
    <source>
        <dbReference type="EMBL" id="MFC4266324.1"/>
    </source>
</evidence>
<evidence type="ECO:0000256" key="2">
    <source>
        <dbReference type="ARBA" id="ARBA00005417"/>
    </source>
</evidence>
<dbReference type="SUPFAM" id="SSF52540">
    <property type="entry name" value="P-loop containing nucleoside triphosphate hydrolases"/>
    <property type="match status" value="2"/>
</dbReference>
<dbReference type="InterPro" id="IPR003439">
    <property type="entry name" value="ABC_transporter-like_ATP-bd"/>
</dbReference>
<dbReference type="InterPro" id="IPR017871">
    <property type="entry name" value="ABC_transporter-like_CS"/>
</dbReference>
<dbReference type="CDD" id="cd03257">
    <property type="entry name" value="ABC_NikE_OppD_transporters"/>
    <property type="match status" value="2"/>
</dbReference>
<dbReference type="PROSITE" id="PS50893">
    <property type="entry name" value="ABC_TRANSPORTER_2"/>
    <property type="match status" value="2"/>
</dbReference>
<protein>
    <submittedName>
        <fullName evidence="11">Dipeptide ABC transporter ATP-binding protein</fullName>
    </submittedName>
</protein>
<dbReference type="Gene3D" id="3.40.50.300">
    <property type="entry name" value="P-loop containing nucleotide triphosphate hydrolases"/>
    <property type="match status" value="2"/>
</dbReference>
<evidence type="ECO:0000256" key="4">
    <source>
        <dbReference type="ARBA" id="ARBA00022475"/>
    </source>
</evidence>
<evidence type="ECO:0000256" key="8">
    <source>
        <dbReference type="ARBA" id="ARBA00022967"/>
    </source>
</evidence>
<keyword evidence="9" id="KW-0472">Membrane</keyword>
<dbReference type="GO" id="GO:0005524">
    <property type="term" value="F:ATP binding"/>
    <property type="evidence" value="ECO:0007669"/>
    <property type="project" value="UniProtKB-KW"/>
</dbReference>
<evidence type="ECO:0000256" key="6">
    <source>
        <dbReference type="ARBA" id="ARBA00022741"/>
    </source>
</evidence>
<reference evidence="12" key="1">
    <citation type="journal article" date="2019" name="Int. J. Syst. Evol. Microbiol.">
        <title>The Global Catalogue of Microorganisms (GCM) 10K type strain sequencing project: providing services to taxonomists for standard genome sequencing and annotation.</title>
        <authorList>
            <consortium name="The Broad Institute Genomics Platform"/>
            <consortium name="The Broad Institute Genome Sequencing Center for Infectious Disease"/>
            <person name="Wu L."/>
            <person name="Ma J."/>
        </authorList>
    </citation>
    <scope>NUCLEOTIDE SEQUENCE [LARGE SCALE GENOMIC DNA]</scope>
    <source>
        <strain evidence="12">CGMCC 1.10698</strain>
    </source>
</reference>
<keyword evidence="8" id="KW-1278">Translocase</keyword>
<keyword evidence="7 11" id="KW-0067">ATP-binding</keyword>
<dbReference type="Pfam" id="PF00005">
    <property type="entry name" value="ABC_tran"/>
    <property type="match status" value="2"/>
</dbReference>
<sequence>MNMDKSETQVIDAAPFQQDGELALEVRDLSVEFESNGEWIQAATDLNYDVYKGEILAIVGESGSGKSSSAMALLGLLPENCRTSGSIKLNGEEIGNLDAGGLRRLRGKRIAVVFQEPMTALDPLYTVGKQIIEAITVHNNMSKSAARERALELLEIVGLPNPEKTFASYPHQLSGGQCQRVVIAQAISCDPDVLIADEATTALDVTVQAEILDLLRNLRHRLHSAILLITHDMGVVADLADRVVVMRSGRIVEIGSTQQIFANAQQPYTQELLSAVPRLGATTVREHVVNREDAPSLSMKNVTIDYPKQGNSPVFRAVEDFSLDIHAGELVALVGESGSGKTTIGRAVMGLVPIASGEVSVLGHDLWKLKKAALRDVRRQIGIVFQDPTSSLDPRMKIGESIGEPLKVAGVAKGRRLDSMVEDLLEQVELPRAFFGRYPNELSGGQKQRVVIARALALSPKLLVADEPTSALDVSVQARFLELLLQLQQNLQFACLFISHDLAVVDLLAHRVVVLRNGKLVEEGPRDAVLRNAKEPYTQRLISAVPLPDPEAQRINRERRVASLRT</sequence>
<name>A0ABV8R4S9_9MICC</name>
<dbReference type="Pfam" id="PF08352">
    <property type="entry name" value="oligo_HPY"/>
    <property type="match status" value="2"/>
</dbReference>
<evidence type="ECO:0000313" key="12">
    <source>
        <dbReference type="Proteomes" id="UP001595773"/>
    </source>
</evidence>
<dbReference type="InterPro" id="IPR050388">
    <property type="entry name" value="ABC_Ni/Peptide_Import"/>
</dbReference>
<dbReference type="InterPro" id="IPR003593">
    <property type="entry name" value="AAA+_ATPase"/>
</dbReference>
<dbReference type="PROSITE" id="PS00211">
    <property type="entry name" value="ABC_TRANSPORTER_1"/>
    <property type="match status" value="2"/>
</dbReference>
<dbReference type="Proteomes" id="UP001595773">
    <property type="component" value="Unassembled WGS sequence"/>
</dbReference>
<keyword evidence="4" id="KW-1003">Cell membrane</keyword>
<evidence type="ECO:0000256" key="7">
    <source>
        <dbReference type="ARBA" id="ARBA00022840"/>
    </source>
</evidence>
<gene>
    <name evidence="11" type="ORF">ACFOW9_11995</name>
</gene>
<dbReference type="PANTHER" id="PTHR43297:SF14">
    <property type="entry name" value="ATPASE AAA-TYPE CORE DOMAIN-CONTAINING PROTEIN"/>
    <property type="match status" value="1"/>
</dbReference>
<dbReference type="NCBIfam" id="NF007739">
    <property type="entry name" value="PRK10419.1"/>
    <property type="match status" value="2"/>
</dbReference>
<organism evidence="11 12">
    <name type="scientific">Arthrobacter cryoconiti</name>
    <dbReference type="NCBI Taxonomy" id="748907"/>
    <lineage>
        <taxon>Bacteria</taxon>
        <taxon>Bacillati</taxon>
        <taxon>Actinomycetota</taxon>
        <taxon>Actinomycetes</taxon>
        <taxon>Micrococcales</taxon>
        <taxon>Micrococcaceae</taxon>
        <taxon>Arthrobacter</taxon>
    </lineage>
</organism>
<dbReference type="SMART" id="SM00382">
    <property type="entry name" value="AAA"/>
    <property type="match status" value="2"/>
</dbReference>
<keyword evidence="12" id="KW-1185">Reference proteome</keyword>
<evidence type="ECO:0000256" key="3">
    <source>
        <dbReference type="ARBA" id="ARBA00022448"/>
    </source>
</evidence>
<evidence type="ECO:0000256" key="1">
    <source>
        <dbReference type="ARBA" id="ARBA00004202"/>
    </source>
</evidence>
<dbReference type="EMBL" id="JBHSCQ010000018">
    <property type="protein sequence ID" value="MFC4266324.1"/>
    <property type="molecule type" value="Genomic_DNA"/>
</dbReference>
<keyword evidence="6" id="KW-0547">Nucleotide-binding</keyword>
<comment type="caution">
    <text evidence="11">The sequence shown here is derived from an EMBL/GenBank/DDBJ whole genome shotgun (WGS) entry which is preliminary data.</text>
</comment>
<dbReference type="PANTHER" id="PTHR43297">
    <property type="entry name" value="OLIGOPEPTIDE TRANSPORT ATP-BINDING PROTEIN APPD"/>
    <property type="match status" value="1"/>
</dbReference>
<dbReference type="InterPro" id="IPR013563">
    <property type="entry name" value="Oligopep_ABC_C"/>
</dbReference>
<feature type="domain" description="ABC transporter" evidence="10">
    <location>
        <begin position="26"/>
        <end position="273"/>
    </location>
</feature>
<evidence type="ECO:0000259" key="10">
    <source>
        <dbReference type="PROSITE" id="PS50893"/>
    </source>
</evidence>
<comment type="subcellular location">
    <subcellularLocation>
        <location evidence="1">Cell membrane</location>
        <topology evidence="1">Peripheral membrane protein</topology>
    </subcellularLocation>
</comment>
<keyword evidence="5" id="KW-0997">Cell inner membrane</keyword>
<keyword evidence="3" id="KW-0813">Transport</keyword>
<accession>A0ABV8R4S9</accession>